<sequence>MWSATNRSPLLPLFFCYPVETKLTSIQDKLYGVVDNLRQTAVFIRESEI</sequence>
<organism evidence="1">
    <name type="scientific">Arion vulgaris</name>
    <dbReference type="NCBI Taxonomy" id="1028688"/>
    <lineage>
        <taxon>Eukaryota</taxon>
        <taxon>Metazoa</taxon>
        <taxon>Spiralia</taxon>
        <taxon>Lophotrochozoa</taxon>
        <taxon>Mollusca</taxon>
        <taxon>Gastropoda</taxon>
        <taxon>Heterobranchia</taxon>
        <taxon>Euthyneura</taxon>
        <taxon>Panpulmonata</taxon>
        <taxon>Eupulmonata</taxon>
        <taxon>Stylommatophora</taxon>
        <taxon>Helicina</taxon>
        <taxon>Arionoidea</taxon>
        <taxon>Arionidae</taxon>
        <taxon>Arion</taxon>
    </lineage>
</organism>
<accession>A0A0B7ALV1</accession>
<evidence type="ECO:0000313" key="1">
    <source>
        <dbReference type="EMBL" id="CEK81597.1"/>
    </source>
</evidence>
<dbReference type="EMBL" id="HACG01034732">
    <property type="protein sequence ID" value="CEK81597.1"/>
    <property type="molecule type" value="Transcribed_RNA"/>
</dbReference>
<name>A0A0B7ALV1_9EUPU</name>
<gene>
    <name evidence="1" type="primary">ORF126869</name>
</gene>
<reference evidence="1" key="1">
    <citation type="submission" date="2014-12" db="EMBL/GenBank/DDBJ databases">
        <title>Insight into the proteome of Arion vulgaris.</title>
        <authorList>
            <person name="Aradska J."/>
            <person name="Bulat T."/>
            <person name="Smidak R."/>
            <person name="Sarate P."/>
            <person name="Gangsoo J."/>
            <person name="Sialana F."/>
            <person name="Bilban M."/>
            <person name="Lubec G."/>
        </authorList>
    </citation>
    <scope>NUCLEOTIDE SEQUENCE</scope>
    <source>
        <tissue evidence="1">Skin</tissue>
    </source>
</reference>
<proteinExistence type="predicted"/>
<dbReference type="AlphaFoldDB" id="A0A0B7ALV1"/>
<protein>
    <submittedName>
        <fullName evidence="1">Uncharacterized protein</fullName>
    </submittedName>
</protein>
<feature type="non-terminal residue" evidence="1">
    <location>
        <position position="49"/>
    </location>
</feature>